<dbReference type="Proteomes" id="UP000828390">
    <property type="component" value="Unassembled WGS sequence"/>
</dbReference>
<keyword evidence="2" id="KW-1185">Reference proteome</keyword>
<reference evidence="1" key="2">
    <citation type="submission" date="2020-11" db="EMBL/GenBank/DDBJ databases">
        <authorList>
            <person name="McCartney M.A."/>
            <person name="Auch B."/>
            <person name="Kono T."/>
            <person name="Mallez S."/>
            <person name="Becker A."/>
            <person name="Gohl D.M."/>
            <person name="Silverstein K.A.T."/>
            <person name="Koren S."/>
            <person name="Bechman K.B."/>
            <person name="Herman A."/>
            <person name="Abrahante J.E."/>
            <person name="Garbe J."/>
        </authorList>
    </citation>
    <scope>NUCLEOTIDE SEQUENCE</scope>
    <source>
        <strain evidence="1">Duluth1</strain>
        <tissue evidence="1">Whole animal</tissue>
    </source>
</reference>
<dbReference type="EMBL" id="JAIWYP010000011">
    <property type="protein sequence ID" value="KAH3733842.1"/>
    <property type="molecule type" value="Genomic_DNA"/>
</dbReference>
<name>A0A9D4CWL0_DREPO</name>
<sequence>MNDIHIQLLTKFGEDRIKFWRQTDRQTDRQSDSYIAPITNCNGVHGVYRGDRKNAPTMGIEPMTYQSLDFVTEIVIPARALDEITNQYLVSLGDNPYPPQSLGGHHIHYITAISLSDSAQTSYIVG</sequence>
<dbReference type="AlphaFoldDB" id="A0A9D4CWL0"/>
<comment type="caution">
    <text evidence="1">The sequence shown here is derived from an EMBL/GenBank/DDBJ whole genome shotgun (WGS) entry which is preliminary data.</text>
</comment>
<reference evidence="1" key="1">
    <citation type="journal article" date="2019" name="bioRxiv">
        <title>The Genome of the Zebra Mussel, Dreissena polymorpha: A Resource for Invasive Species Research.</title>
        <authorList>
            <person name="McCartney M.A."/>
            <person name="Auch B."/>
            <person name="Kono T."/>
            <person name="Mallez S."/>
            <person name="Zhang Y."/>
            <person name="Obille A."/>
            <person name="Becker A."/>
            <person name="Abrahante J.E."/>
            <person name="Garbe J."/>
            <person name="Badalamenti J.P."/>
            <person name="Herman A."/>
            <person name="Mangelson H."/>
            <person name="Liachko I."/>
            <person name="Sullivan S."/>
            <person name="Sone E.D."/>
            <person name="Koren S."/>
            <person name="Silverstein K.A.T."/>
            <person name="Beckman K.B."/>
            <person name="Gohl D.M."/>
        </authorList>
    </citation>
    <scope>NUCLEOTIDE SEQUENCE</scope>
    <source>
        <strain evidence="1">Duluth1</strain>
        <tissue evidence="1">Whole animal</tissue>
    </source>
</reference>
<gene>
    <name evidence="1" type="ORF">DPMN_040279</name>
</gene>
<proteinExistence type="predicted"/>
<accession>A0A9D4CWL0</accession>
<evidence type="ECO:0000313" key="1">
    <source>
        <dbReference type="EMBL" id="KAH3733842.1"/>
    </source>
</evidence>
<evidence type="ECO:0000313" key="2">
    <source>
        <dbReference type="Proteomes" id="UP000828390"/>
    </source>
</evidence>
<protein>
    <submittedName>
        <fullName evidence="1">Uncharacterized protein</fullName>
    </submittedName>
</protein>
<organism evidence="1 2">
    <name type="scientific">Dreissena polymorpha</name>
    <name type="common">Zebra mussel</name>
    <name type="synonym">Mytilus polymorpha</name>
    <dbReference type="NCBI Taxonomy" id="45954"/>
    <lineage>
        <taxon>Eukaryota</taxon>
        <taxon>Metazoa</taxon>
        <taxon>Spiralia</taxon>
        <taxon>Lophotrochozoa</taxon>
        <taxon>Mollusca</taxon>
        <taxon>Bivalvia</taxon>
        <taxon>Autobranchia</taxon>
        <taxon>Heteroconchia</taxon>
        <taxon>Euheterodonta</taxon>
        <taxon>Imparidentia</taxon>
        <taxon>Neoheterodontei</taxon>
        <taxon>Myida</taxon>
        <taxon>Dreissenoidea</taxon>
        <taxon>Dreissenidae</taxon>
        <taxon>Dreissena</taxon>
    </lineage>
</organism>